<dbReference type="InterPro" id="IPR029058">
    <property type="entry name" value="AB_hydrolase_fold"/>
</dbReference>
<dbReference type="Pfam" id="PF00561">
    <property type="entry name" value="Abhydrolase_1"/>
    <property type="match status" value="1"/>
</dbReference>
<keyword evidence="3" id="KW-1185">Reference proteome</keyword>
<evidence type="ECO:0000313" key="3">
    <source>
        <dbReference type="Proteomes" id="UP000198790"/>
    </source>
</evidence>
<dbReference type="Gene3D" id="3.40.50.1820">
    <property type="entry name" value="alpha/beta hydrolase"/>
    <property type="match status" value="1"/>
</dbReference>
<dbReference type="Proteomes" id="UP000198790">
    <property type="component" value="Unassembled WGS sequence"/>
</dbReference>
<dbReference type="SUPFAM" id="SSF53474">
    <property type="entry name" value="alpha/beta-Hydrolases"/>
    <property type="match status" value="1"/>
</dbReference>
<dbReference type="EMBL" id="FOKK01000020">
    <property type="protein sequence ID" value="SFB56064.1"/>
    <property type="molecule type" value="Genomic_DNA"/>
</dbReference>
<evidence type="ECO:0000259" key="1">
    <source>
        <dbReference type="Pfam" id="PF00561"/>
    </source>
</evidence>
<accession>A0A1I1C0B0</accession>
<dbReference type="GO" id="GO:0003824">
    <property type="term" value="F:catalytic activity"/>
    <property type="evidence" value="ECO:0007669"/>
    <property type="project" value="InterPro"/>
</dbReference>
<dbReference type="PANTHER" id="PTHR43798">
    <property type="entry name" value="MONOACYLGLYCEROL LIPASE"/>
    <property type="match status" value="1"/>
</dbReference>
<reference evidence="2 3" key="1">
    <citation type="submission" date="2016-10" db="EMBL/GenBank/DDBJ databases">
        <authorList>
            <person name="de Groot N.N."/>
        </authorList>
    </citation>
    <scope>NUCLEOTIDE SEQUENCE [LARGE SCALE GENOMIC DNA]</scope>
    <source>
        <strain evidence="2 3">DSM 23399</strain>
    </source>
</reference>
<dbReference type="PRINTS" id="PR00111">
    <property type="entry name" value="ABHYDROLASE"/>
</dbReference>
<dbReference type="InterPro" id="IPR050266">
    <property type="entry name" value="AB_hydrolase_sf"/>
</dbReference>
<dbReference type="RefSeq" id="WP_092900572.1">
    <property type="nucleotide sequence ID" value="NZ_FOKK01000020.1"/>
</dbReference>
<dbReference type="STRING" id="237018.SAMN04489723_12035"/>
<dbReference type="InterPro" id="IPR000639">
    <property type="entry name" value="Epox_hydrolase-like"/>
</dbReference>
<organism evidence="2 3">
    <name type="scientific">Algoriphagus aquimarinus</name>
    <dbReference type="NCBI Taxonomy" id="237018"/>
    <lineage>
        <taxon>Bacteria</taxon>
        <taxon>Pseudomonadati</taxon>
        <taxon>Bacteroidota</taxon>
        <taxon>Cytophagia</taxon>
        <taxon>Cytophagales</taxon>
        <taxon>Cyclobacteriaceae</taxon>
        <taxon>Algoriphagus</taxon>
    </lineage>
</organism>
<proteinExistence type="predicted"/>
<protein>
    <submittedName>
        <fullName evidence="2">Pimeloyl-ACP methyl ester carboxylesterase</fullName>
    </submittedName>
</protein>
<name>A0A1I1C0B0_9BACT</name>
<dbReference type="PRINTS" id="PR00412">
    <property type="entry name" value="EPOXHYDRLASE"/>
</dbReference>
<evidence type="ECO:0000313" key="2">
    <source>
        <dbReference type="EMBL" id="SFB56064.1"/>
    </source>
</evidence>
<feature type="domain" description="AB hydrolase-1" evidence="1">
    <location>
        <begin position="22"/>
        <end position="251"/>
    </location>
</feature>
<dbReference type="OrthoDB" id="9780932at2"/>
<sequence length="266" mass="29622">MPQINVNGVNIFYTDQGNGEETIVFSHGLLWSHKMFADQIEFLQPRFRVIAYDHRGQGQSEVTGPFDMDTLSEDAAELIKELCVGPVHFVGLSMGGFIGMRLAARFPKLIKSLILLETSANSEPVENLPKYKTLNGIVKWLGVIPPVANKVMKIMFADSWLNDPINSEKIDFWKSQLKSNKKSVVGAVDGVIYRKGIENELGDISCPTMVIVGDEDVATTPIKAKFIQMSILKARLHRIPGVGHSSCIEKPKEINRLIGDWLIEKS</sequence>
<dbReference type="AlphaFoldDB" id="A0A1I1C0B0"/>
<dbReference type="InterPro" id="IPR000073">
    <property type="entry name" value="AB_hydrolase_1"/>
</dbReference>
<gene>
    <name evidence="2" type="ORF">SAMN04489723_12035</name>
</gene>